<dbReference type="Gene3D" id="3.40.50.10070">
    <property type="entry name" value="TolB, N-terminal domain"/>
    <property type="match status" value="1"/>
</dbReference>
<reference evidence="3" key="1">
    <citation type="journal article" date="2017" name="Proc. Natl. Acad. Sci. U.S.A.">
        <title>Simulation of Deepwater Horizon oil plume reveals substrate specialization within a complex community of hydrocarbon-degraders.</title>
        <authorList>
            <person name="Hu P."/>
            <person name="Dubinsky E.A."/>
            <person name="Probst A.J."/>
            <person name="Wang J."/>
            <person name="Sieber C.M.K."/>
            <person name="Tom L.M."/>
            <person name="Gardinali P."/>
            <person name="Banfield J.F."/>
            <person name="Atlas R.M."/>
            <person name="Andersen G.L."/>
        </authorList>
    </citation>
    <scope>NUCLEOTIDE SEQUENCE [LARGE SCALE GENOMIC DNA]</scope>
</reference>
<evidence type="ECO:0000313" key="2">
    <source>
        <dbReference type="EMBL" id="OUR96371.1"/>
    </source>
</evidence>
<dbReference type="SUPFAM" id="SSF69304">
    <property type="entry name" value="Tricorn protease N-terminal domain"/>
    <property type="match status" value="1"/>
</dbReference>
<dbReference type="PANTHER" id="PTHR36842">
    <property type="entry name" value="PROTEIN TOLB HOMOLOG"/>
    <property type="match status" value="1"/>
</dbReference>
<dbReference type="InterPro" id="IPR011659">
    <property type="entry name" value="WD40"/>
</dbReference>
<evidence type="ECO:0000256" key="1">
    <source>
        <dbReference type="ARBA" id="ARBA00009820"/>
    </source>
</evidence>
<gene>
    <name evidence="2" type="ORF">A9Q84_08435</name>
</gene>
<protein>
    <recommendedName>
        <fullName evidence="4">TolB N-terminal domain-containing protein</fullName>
    </recommendedName>
</protein>
<dbReference type="Proteomes" id="UP000196531">
    <property type="component" value="Unassembled WGS sequence"/>
</dbReference>
<sequence length="440" mass="49506">MKTLILLLLSFATLPIFAELNIVAIGEAGLELSKIQVSRPLFQGTVQSKNQRIADEIMNVLKSDFSFYAKEFSVEENLVTVSEGSIKYSSLATRNVNYLFRGIFRELPNGLRFTLEVFDIENSKKLIEQNFTLASKNARHLAHEFAYQTFKVITGKESVFRSKLIFVTGRHGTRKKPVKELYIMDFDGGNKKRLTFHKGVVISPGVSHDGTKVVYSLIKNNRNKHRNINLYLLDITTGEITLLSNRKGLNSGAVFMPDGKSIALTLSHVGNAEIFIMNLKSKKLERLTKSYSPDVDPSINKDGSMMTFLSGRGGKPMIYTRNMQTKKVQRISYVGKFNATPRFSPDGSSIVFSSWLDSRFDIFRIDSNGNNLARLTKDFGSNEDPTYSNDGQFIAFSSQRVLSRTKAVQNIYIMDNDGEIIGSITDNFGNCITPRWTKSL</sequence>
<comment type="similarity">
    <text evidence="1">Belongs to the TolB family.</text>
</comment>
<dbReference type="EMBL" id="MAAO01000006">
    <property type="protein sequence ID" value="OUR96371.1"/>
    <property type="molecule type" value="Genomic_DNA"/>
</dbReference>
<organism evidence="2 3">
    <name type="scientific">Halobacteriovorax marinus</name>
    <dbReference type="NCBI Taxonomy" id="97084"/>
    <lineage>
        <taxon>Bacteria</taxon>
        <taxon>Pseudomonadati</taxon>
        <taxon>Bdellovibrionota</taxon>
        <taxon>Bacteriovoracia</taxon>
        <taxon>Bacteriovoracales</taxon>
        <taxon>Halobacteriovoraceae</taxon>
        <taxon>Halobacteriovorax</taxon>
    </lineage>
</organism>
<dbReference type="Gene3D" id="2.120.10.30">
    <property type="entry name" value="TolB, C-terminal domain"/>
    <property type="match status" value="2"/>
</dbReference>
<evidence type="ECO:0008006" key="4">
    <source>
        <dbReference type="Google" id="ProtNLM"/>
    </source>
</evidence>
<accession>A0A1Y5FA42</accession>
<dbReference type="PANTHER" id="PTHR36842:SF1">
    <property type="entry name" value="PROTEIN TOLB"/>
    <property type="match status" value="1"/>
</dbReference>
<proteinExistence type="inferred from homology"/>
<name>A0A1Y5FA42_9BACT</name>
<dbReference type="InterPro" id="IPR011042">
    <property type="entry name" value="6-blade_b-propeller_TolB-like"/>
</dbReference>
<dbReference type="Pfam" id="PF07676">
    <property type="entry name" value="PD40"/>
    <property type="match status" value="3"/>
</dbReference>
<comment type="caution">
    <text evidence="2">The sequence shown here is derived from an EMBL/GenBank/DDBJ whole genome shotgun (WGS) entry which is preliminary data.</text>
</comment>
<dbReference type="AlphaFoldDB" id="A0A1Y5FA42"/>
<evidence type="ECO:0000313" key="3">
    <source>
        <dbReference type="Proteomes" id="UP000196531"/>
    </source>
</evidence>
<dbReference type="SUPFAM" id="SSF52964">
    <property type="entry name" value="TolB, N-terminal domain"/>
    <property type="match status" value="1"/>
</dbReference>